<dbReference type="AlphaFoldDB" id="Q0G4C9"/>
<evidence type="ECO:0000313" key="4">
    <source>
        <dbReference type="Proteomes" id="UP000004310"/>
    </source>
</evidence>
<comment type="similarity">
    <text evidence="1 2">Belongs to the short-chain dehydrogenases/reductases (SDR) family.</text>
</comment>
<gene>
    <name evidence="3" type="ORF">FP2506_14004</name>
</gene>
<protein>
    <submittedName>
        <fullName evidence="3">D-beta-hydroxybutyrate dehydrogenase</fullName>
    </submittedName>
</protein>
<dbReference type="PRINTS" id="PR00080">
    <property type="entry name" value="SDRFAMILY"/>
</dbReference>
<dbReference type="HOGENOM" id="CLU_010194_1_2_5"/>
<dbReference type="Proteomes" id="UP000004310">
    <property type="component" value="Unassembled WGS sequence"/>
</dbReference>
<dbReference type="InterPro" id="IPR002347">
    <property type="entry name" value="SDR_fam"/>
</dbReference>
<dbReference type="PANTHER" id="PTHR42879">
    <property type="entry name" value="3-OXOACYL-(ACYL-CARRIER-PROTEIN) REDUCTASE"/>
    <property type="match status" value="1"/>
</dbReference>
<dbReference type="SUPFAM" id="SSF51735">
    <property type="entry name" value="NAD(P)-binding Rossmann-fold domains"/>
    <property type="match status" value="1"/>
</dbReference>
<dbReference type="CDD" id="cd05233">
    <property type="entry name" value="SDR_c"/>
    <property type="match status" value="1"/>
</dbReference>
<dbReference type="RefSeq" id="WP_007067927.1">
    <property type="nucleotide sequence ID" value="NZ_DS022272.1"/>
</dbReference>
<evidence type="ECO:0000256" key="1">
    <source>
        <dbReference type="ARBA" id="ARBA00006484"/>
    </source>
</evidence>
<proteinExistence type="inferred from homology"/>
<evidence type="ECO:0000313" key="3">
    <source>
        <dbReference type="EMBL" id="EAU41552.1"/>
    </source>
</evidence>
<dbReference type="EMBL" id="AATP01000002">
    <property type="protein sequence ID" value="EAU41552.1"/>
    <property type="molecule type" value="Genomic_DNA"/>
</dbReference>
<dbReference type="Gene3D" id="3.40.50.720">
    <property type="entry name" value="NAD(P)-binding Rossmann-like Domain"/>
    <property type="match status" value="1"/>
</dbReference>
<dbReference type="InterPro" id="IPR036291">
    <property type="entry name" value="NAD(P)-bd_dom_sf"/>
</dbReference>
<keyword evidence="4" id="KW-1185">Reference proteome</keyword>
<dbReference type="PRINTS" id="PR00081">
    <property type="entry name" value="GDHRDH"/>
</dbReference>
<dbReference type="InterPro" id="IPR050259">
    <property type="entry name" value="SDR"/>
</dbReference>
<organism evidence="3 4">
    <name type="scientific">Fulvimarina pelagi HTCC2506</name>
    <dbReference type="NCBI Taxonomy" id="314231"/>
    <lineage>
        <taxon>Bacteria</taxon>
        <taxon>Pseudomonadati</taxon>
        <taxon>Pseudomonadota</taxon>
        <taxon>Alphaproteobacteria</taxon>
        <taxon>Hyphomicrobiales</taxon>
        <taxon>Aurantimonadaceae</taxon>
        <taxon>Fulvimarina</taxon>
    </lineage>
</organism>
<reference evidence="3 4" key="1">
    <citation type="journal article" date="2010" name="J. Bacteriol.">
        <title>Genome sequence of Fulvimarina pelagi HTCC2506T, a Mn(II)-oxidizing alphaproteobacterium possessing an aerobic anoxygenic photosynthetic gene cluster and Xanthorhodopsin.</title>
        <authorList>
            <person name="Kang I."/>
            <person name="Oh H.M."/>
            <person name="Lim S.I."/>
            <person name="Ferriera S."/>
            <person name="Giovannoni S.J."/>
            <person name="Cho J.C."/>
        </authorList>
    </citation>
    <scope>NUCLEOTIDE SEQUENCE [LARGE SCALE GENOMIC DNA]</scope>
    <source>
        <strain evidence="3 4">HTCC2506</strain>
    </source>
</reference>
<dbReference type="STRING" id="217511.GCA_001463845_02356"/>
<evidence type="ECO:0000256" key="2">
    <source>
        <dbReference type="RuleBase" id="RU000363"/>
    </source>
</evidence>
<dbReference type="Pfam" id="PF00106">
    <property type="entry name" value="adh_short"/>
    <property type="match status" value="1"/>
</dbReference>
<dbReference type="FunFam" id="3.40.50.720:FF:000084">
    <property type="entry name" value="Short-chain dehydrogenase reductase"/>
    <property type="match status" value="1"/>
</dbReference>
<accession>Q0G4C9</accession>
<comment type="caution">
    <text evidence="3">The sequence shown here is derived from an EMBL/GenBank/DDBJ whole genome shotgun (WGS) entry which is preliminary data.</text>
</comment>
<dbReference type="eggNOG" id="COG1028">
    <property type="taxonomic scope" value="Bacteria"/>
</dbReference>
<name>Q0G4C9_9HYPH</name>
<sequence>MHIDLSGKTALVTGSTAGIGLASAVGLAKAGAKVIINGRGSDRVEEAVRKAVNAAPGADISGVAADLSSAEGVDKLVESAGDVDILVNNVGIFGPQPFYEVDDATWEMFFQLNVMSGVRLSRALLPKMTQKGWGRIVFLSSESALNIPADMIHYGFTKTAVLSLSRGLAKFAAGTGVTVNSVLPGPTYSEGVENMLEDMAKEKGISIKEAGVEFVKSARPSSIIQRPAEVEEVANMVVYACSKEASATSGAALRVDGGVVDSIVP</sequence>